<proteinExistence type="predicted"/>
<dbReference type="InterPro" id="IPR001509">
    <property type="entry name" value="Epimerase_deHydtase"/>
</dbReference>
<dbReference type="Gene3D" id="3.40.50.720">
    <property type="entry name" value="NAD(P)-binding Rossmann-like Domain"/>
    <property type="match status" value="1"/>
</dbReference>
<evidence type="ECO:0000256" key="2">
    <source>
        <dbReference type="ARBA" id="ARBA00023277"/>
    </source>
</evidence>
<dbReference type="Pfam" id="PF01370">
    <property type="entry name" value="Epimerase"/>
    <property type="match status" value="1"/>
</dbReference>
<dbReference type="EMBL" id="GL883080">
    <property type="protein sequence ID" value="EGF89957.1"/>
    <property type="molecule type" value="Genomic_DNA"/>
</dbReference>
<dbReference type="PANTHER" id="PTHR43103">
    <property type="entry name" value="NUCLEOSIDE-DIPHOSPHATE-SUGAR EPIMERASE"/>
    <property type="match status" value="1"/>
</dbReference>
<evidence type="ECO:0000313" key="4">
    <source>
        <dbReference type="EMBL" id="EGF89957.1"/>
    </source>
</evidence>
<accession>F4QT87</accession>
<sequence>MSHVADQAVDVLIHLATVPGGTAEADRDLSRRINLNASLDLFDAVAAAGPAADRVPRIIYASTIAIFSLGLNERIDDDTPPAPFLSYAAHKLMCETYLADLHRRGEVEAISLRLPAILARPNGQGLTSAFMSEIFRAPVDRPFVCPTSEDARIWAMSVDQACINLQHAIHMPVGLLPNSRAVTLPVLRFSMGELATALGTNIRFEPDPLIGQNFTSQPILDASAAEAAGFRNDGNLQSLILRVQARFPALNDEVLNTVARQQVGAVLG</sequence>
<name>F4QT87_9CAUL</name>
<dbReference type="AlphaFoldDB" id="F4QT87"/>
<evidence type="ECO:0000256" key="1">
    <source>
        <dbReference type="ARBA" id="ARBA00022857"/>
    </source>
</evidence>
<dbReference type="HOGENOM" id="CLU_007383_19_0_5"/>
<evidence type="ECO:0000259" key="3">
    <source>
        <dbReference type="Pfam" id="PF01370"/>
    </source>
</evidence>
<keyword evidence="5" id="KW-1185">Reference proteome</keyword>
<dbReference type="STRING" id="715226.ABI_43850"/>
<keyword evidence="2" id="KW-0119">Carbohydrate metabolism</keyword>
<dbReference type="PANTHER" id="PTHR43103:SF3">
    <property type="entry name" value="ADP-L-GLYCERO-D-MANNO-HEPTOSE-6-EPIMERASE"/>
    <property type="match status" value="1"/>
</dbReference>
<gene>
    <name evidence="4" type="ORF">ABI_43850</name>
</gene>
<reference evidence="5" key="1">
    <citation type="submission" date="2011-03" db="EMBL/GenBank/DDBJ databases">
        <title>Draft genome sequence of Brevundimonas diminuta.</title>
        <authorList>
            <person name="Brown P.J.B."/>
            <person name="Buechlein A."/>
            <person name="Hemmerich C."/>
            <person name="Brun Y.V."/>
        </authorList>
    </citation>
    <scope>NUCLEOTIDE SEQUENCE [LARGE SCALE GENOMIC DNA]</scope>
    <source>
        <strain evidence="5">C19</strain>
    </source>
</reference>
<dbReference type="Proteomes" id="UP000006512">
    <property type="component" value="Unassembled WGS sequence"/>
</dbReference>
<organism evidence="4 5">
    <name type="scientific">Asticcacaulis biprosthecium C19</name>
    <dbReference type="NCBI Taxonomy" id="715226"/>
    <lineage>
        <taxon>Bacteria</taxon>
        <taxon>Pseudomonadati</taxon>
        <taxon>Pseudomonadota</taxon>
        <taxon>Alphaproteobacteria</taxon>
        <taxon>Caulobacterales</taxon>
        <taxon>Caulobacteraceae</taxon>
        <taxon>Asticcacaulis</taxon>
    </lineage>
</organism>
<dbReference type="InterPro" id="IPR036291">
    <property type="entry name" value="NAD(P)-bd_dom_sf"/>
</dbReference>
<feature type="domain" description="NAD-dependent epimerase/dehydratase" evidence="3">
    <location>
        <begin position="5"/>
        <end position="136"/>
    </location>
</feature>
<keyword evidence="1" id="KW-0521">NADP</keyword>
<evidence type="ECO:0000313" key="5">
    <source>
        <dbReference type="Proteomes" id="UP000006512"/>
    </source>
</evidence>
<protein>
    <submittedName>
        <fullName evidence="4">NAD dependent epimerase/dehydratase family protein</fullName>
    </submittedName>
</protein>
<dbReference type="eggNOG" id="COG0451">
    <property type="taxonomic scope" value="Bacteria"/>
</dbReference>
<dbReference type="SUPFAM" id="SSF51735">
    <property type="entry name" value="NAD(P)-binding Rossmann-fold domains"/>
    <property type="match status" value="1"/>
</dbReference>